<gene>
    <name evidence="2" type="ORF">HMPREF9555_01824</name>
</gene>
<evidence type="ECO:0000313" key="2">
    <source>
        <dbReference type="EMBL" id="EFW29015.1"/>
    </source>
</evidence>
<dbReference type="InterPro" id="IPR006059">
    <property type="entry name" value="SBP"/>
</dbReference>
<dbReference type="AlphaFoldDB" id="E7N481"/>
<dbReference type="GO" id="GO:0015888">
    <property type="term" value="P:thiamine transport"/>
    <property type="evidence" value="ECO:0007669"/>
    <property type="project" value="TreeGrafter"/>
</dbReference>
<protein>
    <submittedName>
        <fullName evidence="2">ABC transporter, solute-binding protein</fullName>
    </submittedName>
</protein>
<keyword evidence="1" id="KW-0732">Signal</keyword>
<dbReference type="PIRSF" id="PIRSF002825">
    <property type="entry name" value="CfbpA"/>
    <property type="match status" value="1"/>
</dbReference>
<dbReference type="EMBL" id="AECV01000047">
    <property type="protein sequence ID" value="EFW29015.1"/>
    <property type="molecule type" value="Genomic_DNA"/>
</dbReference>
<dbReference type="PANTHER" id="PTHR30006:SF2">
    <property type="entry name" value="ABC TRANSPORTER SUBSTRATE-BINDING PROTEIN"/>
    <property type="match status" value="1"/>
</dbReference>
<dbReference type="Gene3D" id="3.40.190.10">
    <property type="entry name" value="Periplasmic binding protein-like II"/>
    <property type="match status" value="2"/>
</dbReference>
<dbReference type="GO" id="GO:0030288">
    <property type="term" value="C:outer membrane-bounded periplasmic space"/>
    <property type="evidence" value="ECO:0007669"/>
    <property type="project" value="TreeGrafter"/>
</dbReference>
<keyword evidence="3" id="KW-1185">Reference proteome</keyword>
<dbReference type="CDD" id="cd13546">
    <property type="entry name" value="PBP2_BitB"/>
    <property type="match status" value="1"/>
</dbReference>
<dbReference type="Proteomes" id="UP000004633">
    <property type="component" value="Unassembled WGS sequence"/>
</dbReference>
<sequence length="319" mass="35277">MATTLTDCGSSKQQFETDDNTVVVYNCNTEDWTAPIAKEFQEETGIRVKLVAGGSGELMARVRTEKEDPRGDVLWGGAEDAYVALTPYLEPYDSPEKTAIDPHFVRANNVFYSVTMDPFVLAYNTDLVSEADAPQGWRDLLDPKFRGRIALADPVKTSSTYALLFTMTDVLGDASVIGRLAEHLDGKVAAGSAAQMKAVADGEYAVTATFEAAVMRYIDAGAHVKIVYPKEGTQISSGGIAVLRNAKHMENAKKFLNFVMSKEVHERFAQYDRRSTRADIPAPSHLRPLAEISFTRFDTQRAVSFRDEFLSKWRAAIIK</sequence>
<dbReference type="GO" id="GO:0030975">
    <property type="term" value="F:thiamine binding"/>
    <property type="evidence" value="ECO:0007669"/>
    <property type="project" value="TreeGrafter"/>
</dbReference>
<dbReference type="SUPFAM" id="SSF53850">
    <property type="entry name" value="Periplasmic binding protein-like II"/>
    <property type="match status" value="1"/>
</dbReference>
<dbReference type="InterPro" id="IPR026045">
    <property type="entry name" value="Ferric-bd"/>
</dbReference>
<dbReference type="GO" id="GO:0030976">
    <property type="term" value="F:thiamine pyrophosphate binding"/>
    <property type="evidence" value="ECO:0007669"/>
    <property type="project" value="TreeGrafter"/>
</dbReference>
<dbReference type="HOGENOM" id="CLU_026974_0_0_9"/>
<reference evidence="2 3" key="1">
    <citation type="submission" date="2010-08" db="EMBL/GenBank/DDBJ databases">
        <authorList>
            <person name="Weinstock G."/>
            <person name="Sodergren E."/>
            <person name="Clifton S."/>
            <person name="Fulton L."/>
            <person name="Fulton B."/>
            <person name="Courtney L."/>
            <person name="Fronick C."/>
            <person name="Harrison M."/>
            <person name="Strong C."/>
            <person name="Farmer C."/>
            <person name="Delahaunty K."/>
            <person name="Markovic C."/>
            <person name="Hall O."/>
            <person name="Minx P."/>
            <person name="Tomlinson C."/>
            <person name="Mitreva M."/>
            <person name="Hou S."/>
            <person name="Chen J."/>
            <person name="Wollam A."/>
            <person name="Pepin K.H."/>
            <person name="Johnson M."/>
            <person name="Bhonagiri V."/>
            <person name="Zhang X."/>
            <person name="Suruliraj S."/>
            <person name="Warren W."/>
            <person name="Chinwalla A."/>
            <person name="Mardis E.R."/>
            <person name="Wilson R.K."/>
        </authorList>
    </citation>
    <scope>NUCLEOTIDE SEQUENCE [LARGE SCALE GENOMIC DNA]</scope>
    <source>
        <strain evidence="2 3">F0399</strain>
    </source>
</reference>
<evidence type="ECO:0000313" key="3">
    <source>
        <dbReference type="Proteomes" id="UP000004633"/>
    </source>
</evidence>
<accession>E7N481</accession>
<dbReference type="Pfam" id="PF13416">
    <property type="entry name" value="SBP_bac_8"/>
    <property type="match status" value="1"/>
</dbReference>
<evidence type="ECO:0000256" key="1">
    <source>
        <dbReference type="ARBA" id="ARBA00022729"/>
    </source>
</evidence>
<comment type="caution">
    <text evidence="2">The sequence shown here is derived from an EMBL/GenBank/DDBJ whole genome shotgun (WGS) entry which is preliminary data.</text>
</comment>
<organism evidence="2 3">
    <name type="scientific">Selenomonas artemidis F0399</name>
    <dbReference type="NCBI Taxonomy" id="749551"/>
    <lineage>
        <taxon>Bacteria</taxon>
        <taxon>Bacillati</taxon>
        <taxon>Bacillota</taxon>
        <taxon>Negativicutes</taxon>
        <taxon>Selenomonadales</taxon>
        <taxon>Selenomonadaceae</taxon>
        <taxon>Selenomonas</taxon>
    </lineage>
</organism>
<name>E7N481_9FIRM</name>
<proteinExistence type="predicted"/>
<dbReference type="STRING" id="749551.HMPREF9555_01824"/>
<dbReference type="PANTHER" id="PTHR30006">
    <property type="entry name" value="THIAMINE-BINDING PERIPLASMIC PROTEIN-RELATED"/>
    <property type="match status" value="1"/>
</dbReference>